<sequence length="348" mass="36570">MPPPVPPVLVGAATTLLVCLAVALAARVPLVLGALGRAAAGAWGGAAALAARANVGGALGDARYALRLALGSAQAWMDEVHAAFNRAFGPEDVMLPANDWSVCTLQERMRVGNGCVKYRFKLPGPACVLPLELGQELTLCGLDAAGRVASASCVPLSPRAAQGYVDVVVAKPRPPDAPLTAAGAAAVGGADFARLLETLAIGDEVAARPGRAMLQYRGPYAPITDVVLIACGLGVVPMLQLVRELLPARESSVRAASVVWLNEAAEDFALYGELERAFYKYHRKLDVACIIERDLFGHALAGNRRVREAVPAFRIGTLAVVSGPDFFVAKVRDYLVRQGYPDEVIITV</sequence>
<evidence type="ECO:0000256" key="5">
    <source>
        <dbReference type="PIRSR" id="PIRSR601834-1"/>
    </source>
</evidence>
<dbReference type="GO" id="GO:0016491">
    <property type="term" value="F:oxidoreductase activity"/>
    <property type="evidence" value="ECO:0007669"/>
    <property type="project" value="UniProtKB-KW"/>
</dbReference>
<reference evidence="7" key="1">
    <citation type="submission" date="2021-02" db="EMBL/GenBank/DDBJ databases">
        <title>First Annotated Genome of the Yellow-green Alga Tribonema minus.</title>
        <authorList>
            <person name="Mahan K.M."/>
        </authorList>
    </citation>
    <scope>NUCLEOTIDE SEQUENCE</scope>
    <source>
        <strain evidence="7">UTEX B ZZ1240</strain>
    </source>
</reference>
<dbReference type="Gene3D" id="2.40.30.10">
    <property type="entry name" value="Translation factors"/>
    <property type="match status" value="1"/>
</dbReference>
<name>A0A836CM13_9STRA</name>
<dbReference type="EMBL" id="JAFCMP010000035">
    <property type="protein sequence ID" value="KAG5190314.1"/>
    <property type="molecule type" value="Genomic_DNA"/>
</dbReference>
<dbReference type="Proteomes" id="UP000664859">
    <property type="component" value="Unassembled WGS sequence"/>
</dbReference>
<evidence type="ECO:0000256" key="1">
    <source>
        <dbReference type="ARBA" id="ARBA00001974"/>
    </source>
</evidence>
<dbReference type="InterPro" id="IPR039261">
    <property type="entry name" value="FNR_nucleotide-bd"/>
</dbReference>
<accession>A0A836CM13</accession>
<gene>
    <name evidence="7" type="ORF">JKP88DRAFT_197264</name>
</gene>
<dbReference type="OrthoDB" id="202431at2759"/>
<dbReference type="SUPFAM" id="SSF63380">
    <property type="entry name" value="Riboflavin synthase domain-like"/>
    <property type="match status" value="1"/>
</dbReference>
<dbReference type="Pfam" id="PF00970">
    <property type="entry name" value="FAD_binding_6"/>
    <property type="match status" value="1"/>
</dbReference>
<dbReference type="PANTHER" id="PTHR19370">
    <property type="entry name" value="NADH-CYTOCHROME B5 REDUCTASE"/>
    <property type="match status" value="1"/>
</dbReference>
<evidence type="ECO:0000259" key="6">
    <source>
        <dbReference type="Pfam" id="PF00970"/>
    </source>
</evidence>
<dbReference type="InterPro" id="IPR008333">
    <property type="entry name" value="Cbr1-like_FAD-bd_dom"/>
</dbReference>
<dbReference type="SUPFAM" id="SSF52343">
    <property type="entry name" value="Ferredoxin reductase-like, C-terminal NADP-linked domain"/>
    <property type="match status" value="1"/>
</dbReference>
<keyword evidence="3 5" id="KW-0274">FAD</keyword>
<proteinExistence type="predicted"/>
<evidence type="ECO:0000256" key="3">
    <source>
        <dbReference type="ARBA" id="ARBA00022827"/>
    </source>
</evidence>
<evidence type="ECO:0000313" key="8">
    <source>
        <dbReference type="Proteomes" id="UP000664859"/>
    </source>
</evidence>
<evidence type="ECO:0000256" key="2">
    <source>
        <dbReference type="ARBA" id="ARBA00022630"/>
    </source>
</evidence>
<dbReference type="Gene3D" id="3.40.50.80">
    <property type="entry name" value="Nucleotide-binding domain of ferredoxin-NADP reductase (FNR) module"/>
    <property type="match status" value="1"/>
</dbReference>
<keyword evidence="2 5" id="KW-0285">Flavoprotein</keyword>
<protein>
    <submittedName>
        <fullName evidence="7">Cytochrome b5 reductase domain-containing protein</fullName>
    </submittedName>
</protein>
<feature type="binding site" evidence="5">
    <location>
        <position position="168"/>
    </location>
    <ligand>
        <name>FAD</name>
        <dbReference type="ChEBI" id="CHEBI:57692"/>
    </ligand>
</feature>
<dbReference type="InterPro" id="IPR017938">
    <property type="entry name" value="Riboflavin_synthase-like_b-brl"/>
</dbReference>
<dbReference type="AlphaFoldDB" id="A0A836CM13"/>
<keyword evidence="8" id="KW-1185">Reference proteome</keyword>
<comment type="cofactor">
    <cofactor evidence="1 5">
        <name>FAD</name>
        <dbReference type="ChEBI" id="CHEBI:57692"/>
    </cofactor>
</comment>
<comment type="caution">
    <text evidence="7">The sequence shown here is derived from an EMBL/GenBank/DDBJ whole genome shotgun (WGS) entry which is preliminary data.</text>
</comment>
<organism evidence="7 8">
    <name type="scientific">Tribonema minus</name>
    <dbReference type="NCBI Taxonomy" id="303371"/>
    <lineage>
        <taxon>Eukaryota</taxon>
        <taxon>Sar</taxon>
        <taxon>Stramenopiles</taxon>
        <taxon>Ochrophyta</taxon>
        <taxon>PX clade</taxon>
        <taxon>Xanthophyceae</taxon>
        <taxon>Tribonematales</taxon>
        <taxon>Tribonemataceae</taxon>
        <taxon>Tribonema</taxon>
    </lineage>
</organism>
<keyword evidence="4" id="KW-0560">Oxidoreductase</keyword>
<evidence type="ECO:0000313" key="7">
    <source>
        <dbReference type="EMBL" id="KAG5190314.1"/>
    </source>
</evidence>
<feature type="domain" description="Flavoprotein pyridine nucleotide cytochrome reductase-like FAD-binding" evidence="6">
    <location>
        <begin position="103"/>
        <end position="208"/>
    </location>
</feature>
<evidence type="ECO:0000256" key="4">
    <source>
        <dbReference type="ARBA" id="ARBA00023002"/>
    </source>
</evidence>
<dbReference type="GO" id="GO:0071949">
    <property type="term" value="F:FAD binding"/>
    <property type="evidence" value="ECO:0007669"/>
    <property type="project" value="TreeGrafter"/>
</dbReference>
<dbReference type="InterPro" id="IPR001834">
    <property type="entry name" value="CBR-like"/>
</dbReference>
<dbReference type="PANTHER" id="PTHR19370:SF185">
    <property type="entry name" value="NADH-CYTOCHROME B5 REDUCTASE"/>
    <property type="match status" value="1"/>
</dbReference>